<sequence length="127" mass="14110">MKPITLADIAESEKICEAVYPDWNYFGGPDAKEPKQGSMEAAPGLTIGTPHNTEPIARFSGYLMDVEANVKFSIHARAALPAMNALCREMLEIILYHIRLCEKCGGKGGCHHCKHARRLIERMEETP</sequence>
<comment type="caution">
    <text evidence="1">The sequence shown here is derived from an EMBL/GenBank/DDBJ whole genome shotgun (WGS) entry which is preliminary data.</text>
</comment>
<accession>A0A0F9R4S7</accession>
<name>A0A0F9R4S7_9ZZZZ</name>
<gene>
    <name evidence="1" type="ORF">LCGC14_1016200</name>
</gene>
<protein>
    <submittedName>
        <fullName evidence="1">Uncharacterized protein</fullName>
    </submittedName>
</protein>
<organism evidence="1">
    <name type="scientific">marine sediment metagenome</name>
    <dbReference type="NCBI Taxonomy" id="412755"/>
    <lineage>
        <taxon>unclassified sequences</taxon>
        <taxon>metagenomes</taxon>
        <taxon>ecological metagenomes</taxon>
    </lineage>
</organism>
<evidence type="ECO:0000313" key="1">
    <source>
        <dbReference type="EMBL" id="KKN12453.1"/>
    </source>
</evidence>
<dbReference type="EMBL" id="LAZR01004030">
    <property type="protein sequence ID" value="KKN12453.1"/>
    <property type="molecule type" value="Genomic_DNA"/>
</dbReference>
<reference evidence="1" key="1">
    <citation type="journal article" date="2015" name="Nature">
        <title>Complex archaea that bridge the gap between prokaryotes and eukaryotes.</title>
        <authorList>
            <person name="Spang A."/>
            <person name="Saw J.H."/>
            <person name="Jorgensen S.L."/>
            <person name="Zaremba-Niedzwiedzka K."/>
            <person name="Martijn J."/>
            <person name="Lind A.E."/>
            <person name="van Eijk R."/>
            <person name="Schleper C."/>
            <person name="Guy L."/>
            <person name="Ettema T.J."/>
        </authorList>
    </citation>
    <scope>NUCLEOTIDE SEQUENCE</scope>
</reference>
<dbReference type="AlphaFoldDB" id="A0A0F9R4S7"/>
<proteinExistence type="predicted"/>